<dbReference type="OrthoDB" id="43654at2759"/>
<keyword evidence="1" id="KW-0732">Signal</keyword>
<reference evidence="3 4" key="1">
    <citation type="journal article" date="2019" name="Nat. Ecol. Evol.">
        <title>Megaphylogeny resolves global patterns of mushroom evolution.</title>
        <authorList>
            <person name="Varga T."/>
            <person name="Krizsan K."/>
            <person name="Foldi C."/>
            <person name="Dima B."/>
            <person name="Sanchez-Garcia M."/>
            <person name="Sanchez-Ramirez S."/>
            <person name="Szollosi G.J."/>
            <person name="Szarkandi J.G."/>
            <person name="Papp V."/>
            <person name="Albert L."/>
            <person name="Andreopoulos W."/>
            <person name="Angelini C."/>
            <person name="Antonin V."/>
            <person name="Barry K.W."/>
            <person name="Bougher N.L."/>
            <person name="Buchanan P."/>
            <person name="Buyck B."/>
            <person name="Bense V."/>
            <person name="Catcheside P."/>
            <person name="Chovatia M."/>
            <person name="Cooper J."/>
            <person name="Damon W."/>
            <person name="Desjardin D."/>
            <person name="Finy P."/>
            <person name="Geml J."/>
            <person name="Haridas S."/>
            <person name="Hughes K."/>
            <person name="Justo A."/>
            <person name="Karasinski D."/>
            <person name="Kautmanova I."/>
            <person name="Kiss B."/>
            <person name="Kocsube S."/>
            <person name="Kotiranta H."/>
            <person name="LaButti K.M."/>
            <person name="Lechner B.E."/>
            <person name="Liimatainen K."/>
            <person name="Lipzen A."/>
            <person name="Lukacs Z."/>
            <person name="Mihaltcheva S."/>
            <person name="Morgado L.N."/>
            <person name="Niskanen T."/>
            <person name="Noordeloos M.E."/>
            <person name="Ohm R.A."/>
            <person name="Ortiz-Santana B."/>
            <person name="Ovrebo C."/>
            <person name="Racz N."/>
            <person name="Riley R."/>
            <person name="Savchenko A."/>
            <person name="Shiryaev A."/>
            <person name="Soop K."/>
            <person name="Spirin V."/>
            <person name="Szebenyi C."/>
            <person name="Tomsovsky M."/>
            <person name="Tulloss R.E."/>
            <person name="Uehling J."/>
            <person name="Grigoriev I.V."/>
            <person name="Vagvolgyi C."/>
            <person name="Papp T."/>
            <person name="Martin F.M."/>
            <person name="Miettinen O."/>
            <person name="Hibbett D.S."/>
            <person name="Nagy L.G."/>
        </authorList>
    </citation>
    <scope>NUCLEOTIDE SEQUENCE [LARGE SCALE GENOMIC DNA]</scope>
    <source>
        <strain evidence="3 4">CBS 309.79</strain>
    </source>
</reference>
<gene>
    <name evidence="3" type="ORF">BDV98DRAFT_523642</name>
</gene>
<feature type="chain" id="PRO_5022862451" description="Asl1-like glycosyl hydrolase catalytic domain-containing protein" evidence="1">
    <location>
        <begin position="19"/>
        <end position="266"/>
    </location>
</feature>
<dbReference type="Proteomes" id="UP000305067">
    <property type="component" value="Unassembled WGS sequence"/>
</dbReference>
<evidence type="ECO:0000256" key="1">
    <source>
        <dbReference type="SAM" id="SignalP"/>
    </source>
</evidence>
<sequence length="266" mass="29597">MKFSVLAVTAALVSVASASKRGLAYPWFNEGKNIDPGRFTNGGKVTWMYNWETWRPARTPAVNFIGTQALLDSAASPIGQLHNRWRQQGWTDVFSLNEPDLNGISPQRAVDHYLQHINPMTIRKGFPSVTSSTNGGMGLNWLQSFFNICAGRCYHDYINLHWYGSNFGQFQAFIQDANRRWPNEKIVISEFSLVAPASAAQQKSFFDQAIPWLDGRAYVIMYFPFVATSPQLLQQNHGGAVSHVGTGGCLFNNDGTISSVGQSLLR</sequence>
<evidence type="ECO:0000313" key="4">
    <source>
        <dbReference type="Proteomes" id="UP000305067"/>
    </source>
</evidence>
<keyword evidence="4" id="KW-1185">Reference proteome</keyword>
<proteinExistence type="predicted"/>
<dbReference type="InterPro" id="IPR024655">
    <property type="entry name" value="Asl1_glyco_hydro_catalytic"/>
</dbReference>
<protein>
    <recommendedName>
        <fullName evidence="2">Asl1-like glycosyl hydrolase catalytic domain-containing protein</fullName>
    </recommendedName>
</protein>
<dbReference type="AlphaFoldDB" id="A0A5C3QSI9"/>
<dbReference type="InterPro" id="IPR017853">
    <property type="entry name" value="GH"/>
</dbReference>
<dbReference type="GO" id="GO:0009277">
    <property type="term" value="C:fungal-type cell wall"/>
    <property type="evidence" value="ECO:0007669"/>
    <property type="project" value="TreeGrafter"/>
</dbReference>
<dbReference type="InterPro" id="IPR053183">
    <property type="entry name" value="ASL1"/>
</dbReference>
<dbReference type="PANTHER" id="PTHR34154">
    <property type="entry name" value="ALKALI-SENSITIVE LINKAGE PROTEIN 1"/>
    <property type="match status" value="1"/>
</dbReference>
<feature type="signal peptide" evidence="1">
    <location>
        <begin position="1"/>
        <end position="18"/>
    </location>
</feature>
<accession>A0A5C3QSI9</accession>
<dbReference type="EMBL" id="ML178817">
    <property type="protein sequence ID" value="TFL04933.1"/>
    <property type="molecule type" value="Genomic_DNA"/>
</dbReference>
<feature type="domain" description="Asl1-like glycosyl hydrolase catalytic" evidence="2">
    <location>
        <begin position="23"/>
        <end position="262"/>
    </location>
</feature>
<dbReference type="PANTHER" id="PTHR34154:SF3">
    <property type="entry name" value="ALKALI-SENSITIVE LINKAGE PROTEIN 1"/>
    <property type="match status" value="1"/>
</dbReference>
<dbReference type="SUPFAM" id="SSF51445">
    <property type="entry name" value="(Trans)glycosidases"/>
    <property type="match status" value="1"/>
</dbReference>
<name>A0A5C3QSI9_9AGAR</name>
<evidence type="ECO:0000259" key="2">
    <source>
        <dbReference type="Pfam" id="PF11790"/>
    </source>
</evidence>
<evidence type="ECO:0000313" key="3">
    <source>
        <dbReference type="EMBL" id="TFL04933.1"/>
    </source>
</evidence>
<dbReference type="Gene3D" id="3.20.20.80">
    <property type="entry name" value="Glycosidases"/>
    <property type="match status" value="1"/>
</dbReference>
<organism evidence="3 4">
    <name type="scientific">Pterulicium gracile</name>
    <dbReference type="NCBI Taxonomy" id="1884261"/>
    <lineage>
        <taxon>Eukaryota</taxon>
        <taxon>Fungi</taxon>
        <taxon>Dikarya</taxon>
        <taxon>Basidiomycota</taxon>
        <taxon>Agaricomycotina</taxon>
        <taxon>Agaricomycetes</taxon>
        <taxon>Agaricomycetidae</taxon>
        <taxon>Agaricales</taxon>
        <taxon>Pleurotineae</taxon>
        <taxon>Pterulaceae</taxon>
        <taxon>Pterulicium</taxon>
    </lineage>
</organism>
<dbReference type="Pfam" id="PF11790">
    <property type="entry name" value="Glyco_hydro_cc"/>
    <property type="match status" value="1"/>
</dbReference>
<dbReference type="GO" id="GO:0071966">
    <property type="term" value="P:fungal-type cell wall polysaccharide metabolic process"/>
    <property type="evidence" value="ECO:0007669"/>
    <property type="project" value="TreeGrafter"/>
</dbReference>